<sequence length="342" mass="37245">MTMITATRGPVPGDISNVPLRRTETGTPSCRTAFSRQSKTRWSDYASSNLIANSQEDPMMPQTRPSMTVVIPAHNEELGLARLLPRLLTLADPGEFRVIVVCNGCTDASATEAGKHGPDVEVVTLPAPSKAAALAAGGAMVRDFPVAFVDADVSLDARALRALVRRVTLEGFLAAAPERHLVRDQVSLSARWYYDIWERLPQVRSGLFGRGVIVLSESGYRRVAGMPHFISDDLAYSEAFEAQERTIAVDSTVSVWPARTWRSLLQRRIRVVQGVQELGAAGRVSPSSSTRPIDLLRIVAAAPSMALRLPLFLVTTALVRVRVRLGAPAKGVWLRDETSRIA</sequence>
<keyword evidence="3" id="KW-0328">Glycosyltransferase</keyword>
<dbReference type="InterPro" id="IPR001173">
    <property type="entry name" value="Glyco_trans_2-like"/>
</dbReference>
<dbReference type="GO" id="GO:0005886">
    <property type="term" value="C:plasma membrane"/>
    <property type="evidence" value="ECO:0007669"/>
    <property type="project" value="UniProtKB-SubCell"/>
</dbReference>
<feature type="domain" description="Glycosyltransferase 2-like" evidence="11">
    <location>
        <begin position="68"/>
        <end position="185"/>
    </location>
</feature>
<gene>
    <name evidence="12" type="ORF">E3O19_02455</name>
</gene>
<evidence type="ECO:0000256" key="6">
    <source>
        <dbReference type="ARBA" id="ARBA00037281"/>
    </source>
</evidence>
<evidence type="ECO:0000256" key="1">
    <source>
        <dbReference type="ARBA" id="ARBA00004236"/>
    </source>
</evidence>
<feature type="region of interest" description="Disordered" evidence="10">
    <location>
        <begin position="1"/>
        <end position="31"/>
    </location>
</feature>
<dbReference type="SUPFAM" id="SSF53448">
    <property type="entry name" value="Nucleotide-diphospho-sugar transferases"/>
    <property type="match status" value="1"/>
</dbReference>
<comment type="pathway">
    <text evidence="7">Carotenoid biosynthesis; staphyloxanthin biosynthesis; staphyloxanthin from farnesyl diphosphate: step 4/5.</text>
</comment>
<evidence type="ECO:0000313" key="12">
    <source>
        <dbReference type="EMBL" id="TFC19831.1"/>
    </source>
</evidence>
<evidence type="ECO:0000256" key="7">
    <source>
        <dbReference type="ARBA" id="ARBA00037904"/>
    </source>
</evidence>
<accession>A0A4V3IFE0</accession>
<dbReference type="InterPro" id="IPR029044">
    <property type="entry name" value="Nucleotide-diphossugar_trans"/>
</dbReference>
<dbReference type="Pfam" id="PF00535">
    <property type="entry name" value="Glycos_transf_2"/>
    <property type="match status" value="1"/>
</dbReference>
<comment type="similarity">
    <text evidence="8">Belongs to the glycosyltransferase 2 family. CrtQ subfamily.</text>
</comment>
<comment type="subcellular location">
    <subcellularLocation>
        <location evidence="1">Cell membrane</location>
    </subcellularLocation>
</comment>
<dbReference type="PANTHER" id="PTHR43646">
    <property type="entry name" value="GLYCOSYLTRANSFERASE"/>
    <property type="match status" value="1"/>
</dbReference>
<dbReference type="EMBL" id="SOFP01000010">
    <property type="protein sequence ID" value="TFC19831.1"/>
    <property type="molecule type" value="Genomic_DNA"/>
</dbReference>
<evidence type="ECO:0000256" key="10">
    <source>
        <dbReference type="SAM" id="MobiDB-lite"/>
    </source>
</evidence>
<keyword evidence="4 12" id="KW-0808">Transferase</keyword>
<reference evidence="12 13" key="1">
    <citation type="submission" date="2019-03" db="EMBL/GenBank/DDBJ databases">
        <title>Genomics of glacier-inhabiting Cryobacterium strains.</title>
        <authorList>
            <person name="Liu Q."/>
            <person name="Xin Y.-H."/>
        </authorList>
    </citation>
    <scope>NUCLEOTIDE SEQUENCE [LARGE SCALE GENOMIC DNA]</scope>
    <source>
        <strain evidence="12 13">MDT1-3</strain>
    </source>
</reference>
<evidence type="ECO:0000256" key="4">
    <source>
        <dbReference type="ARBA" id="ARBA00022679"/>
    </source>
</evidence>
<protein>
    <recommendedName>
        <fullName evidence="9">4,4'-diaponeurosporenoate glycosyltransferase</fullName>
    </recommendedName>
</protein>
<evidence type="ECO:0000313" key="13">
    <source>
        <dbReference type="Proteomes" id="UP000298412"/>
    </source>
</evidence>
<organism evidence="12 13">
    <name type="scientific">Cryobacterium algoritolerans</name>
    <dbReference type="NCBI Taxonomy" id="1259184"/>
    <lineage>
        <taxon>Bacteria</taxon>
        <taxon>Bacillati</taxon>
        <taxon>Actinomycetota</taxon>
        <taxon>Actinomycetes</taxon>
        <taxon>Micrococcales</taxon>
        <taxon>Microbacteriaceae</taxon>
        <taxon>Cryobacterium</taxon>
    </lineage>
</organism>
<evidence type="ECO:0000256" key="3">
    <source>
        <dbReference type="ARBA" id="ARBA00022676"/>
    </source>
</evidence>
<dbReference type="OrthoDB" id="9771846at2"/>
<proteinExistence type="inferred from homology"/>
<dbReference type="AlphaFoldDB" id="A0A4V3IFE0"/>
<dbReference type="Gene3D" id="3.90.550.10">
    <property type="entry name" value="Spore Coat Polysaccharide Biosynthesis Protein SpsA, Chain A"/>
    <property type="match status" value="1"/>
</dbReference>
<dbReference type="Proteomes" id="UP000298412">
    <property type="component" value="Unassembled WGS sequence"/>
</dbReference>
<dbReference type="PANTHER" id="PTHR43646:SF2">
    <property type="entry name" value="GLYCOSYLTRANSFERASE 2-LIKE DOMAIN-CONTAINING PROTEIN"/>
    <property type="match status" value="1"/>
</dbReference>
<comment type="function">
    <text evidence="6">Catalyzes the glycosylation of 4,4'-diaponeurosporenoate, i.e. the esterification of glucose at the C1'' position with the carboxyl group of 4,4'-diaponeurosporenic acid, to form glycosyl-4,4'-diaponeurosporenoate. This is a step in the biosynthesis of staphyloxanthin, an orange pigment present in most staphylococci strains.</text>
</comment>
<name>A0A4V3IFE0_9MICO</name>
<evidence type="ECO:0000259" key="11">
    <source>
        <dbReference type="Pfam" id="PF00535"/>
    </source>
</evidence>
<keyword evidence="5" id="KW-0472">Membrane</keyword>
<evidence type="ECO:0000256" key="2">
    <source>
        <dbReference type="ARBA" id="ARBA00022475"/>
    </source>
</evidence>
<keyword evidence="2" id="KW-1003">Cell membrane</keyword>
<keyword evidence="13" id="KW-1185">Reference proteome</keyword>
<evidence type="ECO:0000256" key="5">
    <source>
        <dbReference type="ARBA" id="ARBA00023136"/>
    </source>
</evidence>
<evidence type="ECO:0000256" key="8">
    <source>
        <dbReference type="ARBA" id="ARBA00038120"/>
    </source>
</evidence>
<comment type="caution">
    <text evidence="12">The sequence shown here is derived from an EMBL/GenBank/DDBJ whole genome shotgun (WGS) entry which is preliminary data.</text>
</comment>
<evidence type="ECO:0000256" key="9">
    <source>
        <dbReference type="ARBA" id="ARBA00040345"/>
    </source>
</evidence>
<dbReference type="GO" id="GO:0016757">
    <property type="term" value="F:glycosyltransferase activity"/>
    <property type="evidence" value="ECO:0007669"/>
    <property type="project" value="UniProtKB-KW"/>
</dbReference>